<evidence type="ECO:0000256" key="1">
    <source>
        <dbReference type="ARBA" id="ARBA00022676"/>
    </source>
</evidence>
<evidence type="ECO:0000259" key="3">
    <source>
        <dbReference type="Pfam" id="PF00534"/>
    </source>
</evidence>
<dbReference type="GO" id="GO:0016757">
    <property type="term" value="F:glycosyltransferase activity"/>
    <property type="evidence" value="ECO:0007669"/>
    <property type="project" value="UniProtKB-KW"/>
</dbReference>
<sequence>MIVGDGDAFDDLQRIREEYHLENQIILTGKQPYESIPAFIASSDVCLLPAYNNETMQDIVPIKLYEYMAMGKPVITTKLPGVMKEFGEDRGIIYVDKPEDAFGRAVGMIEEYGSKAWGFVENCGWDDVVDEFEGILVKLI</sequence>
<name>A0A811T1A9_9EURY</name>
<evidence type="ECO:0000313" key="5">
    <source>
        <dbReference type="Proteomes" id="UP000637195"/>
    </source>
</evidence>
<dbReference type="Gene3D" id="3.40.50.2000">
    <property type="entry name" value="Glycogen Phosphorylase B"/>
    <property type="match status" value="1"/>
</dbReference>
<comment type="caution">
    <text evidence="4">The sequence shown here is derived from an EMBL/GenBank/DDBJ whole genome shotgun (WGS) entry which is preliminary data.</text>
</comment>
<protein>
    <submittedName>
        <fullName evidence="4">Glycosyl transferases group 1</fullName>
    </submittedName>
</protein>
<dbReference type="PANTHER" id="PTHR12526:SF629">
    <property type="entry name" value="TEICHURONIC ACID BIOSYNTHESIS GLYCOSYLTRANSFERASE TUAH-RELATED"/>
    <property type="match status" value="1"/>
</dbReference>
<feature type="domain" description="Glycosyl transferase family 1" evidence="3">
    <location>
        <begin position="2"/>
        <end position="107"/>
    </location>
</feature>
<keyword evidence="2 4" id="KW-0808">Transferase</keyword>
<gene>
    <name evidence="4" type="ORF">ANIMEMIM_00026</name>
</gene>
<organism evidence="4 5">
    <name type="scientific">Candidatus Argoarchaeum ethanivorans</name>
    <dbReference type="NCBI Taxonomy" id="2608793"/>
    <lineage>
        <taxon>Archaea</taxon>
        <taxon>Methanobacteriati</taxon>
        <taxon>Methanobacteriota</taxon>
        <taxon>Stenosarchaea group</taxon>
        <taxon>Methanomicrobia</taxon>
        <taxon>Methanosarcinales</taxon>
        <taxon>Methanosarcinales incertae sedis</taxon>
        <taxon>GOM Arc I cluster</taxon>
        <taxon>Candidatus Argoarchaeum</taxon>
    </lineage>
</organism>
<dbReference type="Proteomes" id="UP000637195">
    <property type="component" value="Unassembled WGS sequence"/>
</dbReference>
<reference evidence="4" key="1">
    <citation type="submission" date="2020-10" db="EMBL/GenBank/DDBJ databases">
        <authorList>
            <person name="Hahn C.J."/>
            <person name="Laso-Perez R."/>
            <person name="Vulcano F."/>
            <person name="Vaziourakis K.-M."/>
            <person name="Stokke R."/>
            <person name="Steen I.H."/>
            <person name="Teske A."/>
            <person name="Boetius A."/>
            <person name="Liebeke M."/>
            <person name="Amann R."/>
            <person name="Knittel K."/>
        </authorList>
    </citation>
    <scope>NUCLEOTIDE SEQUENCE</scope>
    <source>
        <strain evidence="4">Gfbio:e3339647-f889-4370-9287-4fb5cb688e4c:AG393N10_GoMArc1</strain>
    </source>
</reference>
<dbReference type="AlphaFoldDB" id="A0A811T1A9"/>
<dbReference type="EMBL" id="CAJHIM010000001">
    <property type="protein sequence ID" value="CAD6490844.1"/>
    <property type="molecule type" value="Genomic_DNA"/>
</dbReference>
<dbReference type="SUPFAM" id="SSF53756">
    <property type="entry name" value="UDP-Glycosyltransferase/glycogen phosphorylase"/>
    <property type="match status" value="1"/>
</dbReference>
<dbReference type="PANTHER" id="PTHR12526">
    <property type="entry name" value="GLYCOSYLTRANSFERASE"/>
    <property type="match status" value="1"/>
</dbReference>
<proteinExistence type="predicted"/>
<evidence type="ECO:0000256" key="2">
    <source>
        <dbReference type="ARBA" id="ARBA00022679"/>
    </source>
</evidence>
<keyword evidence="1" id="KW-0328">Glycosyltransferase</keyword>
<dbReference type="Pfam" id="PF00534">
    <property type="entry name" value="Glycos_transf_1"/>
    <property type="match status" value="1"/>
</dbReference>
<evidence type="ECO:0000313" key="4">
    <source>
        <dbReference type="EMBL" id="CAD6490844.1"/>
    </source>
</evidence>
<dbReference type="InterPro" id="IPR001296">
    <property type="entry name" value="Glyco_trans_1"/>
</dbReference>
<accession>A0A811T1A9</accession>